<comment type="caution">
    <text evidence="2">The sequence shown here is derived from an EMBL/GenBank/DDBJ whole genome shotgun (WGS) entry which is preliminary data.</text>
</comment>
<feature type="compositionally biased region" description="Basic and acidic residues" evidence="1">
    <location>
        <begin position="59"/>
        <end position="72"/>
    </location>
</feature>
<gene>
    <name evidence="2" type="ORF">DI533_20560</name>
</gene>
<evidence type="ECO:0000256" key="1">
    <source>
        <dbReference type="SAM" id="MobiDB-lite"/>
    </source>
</evidence>
<proteinExistence type="predicted"/>
<evidence type="ECO:0000313" key="3">
    <source>
        <dbReference type="Proteomes" id="UP000248975"/>
    </source>
</evidence>
<sequence>MALTLEQRVKRLEKKVARITANGRTMDGQGKEKYIAWQKRRVEELVAEGLSNRQAKNKAWHEAQHIDFSKES</sequence>
<name>A0A2W5S4P5_CERSP</name>
<protein>
    <submittedName>
        <fullName evidence="2">Uncharacterized protein</fullName>
    </submittedName>
</protein>
<organism evidence="2 3">
    <name type="scientific">Cereibacter sphaeroides</name>
    <name type="common">Rhodobacter sphaeroides</name>
    <dbReference type="NCBI Taxonomy" id="1063"/>
    <lineage>
        <taxon>Bacteria</taxon>
        <taxon>Pseudomonadati</taxon>
        <taxon>Pseudomonadota</taxon>
        <taxon>Alphaproteobacteria</taxon>
        <taxon>Rhodobacterales</taxon>
        <taxon>Paracoccaceae</taxon>
        <taxon>Cereibacter</taxon>
    </lineage>
</organism>
<feature type="region of interest" description="Disordered" evidence="1">
    <location>
        <begin position="53"/>
        <end position="72"/>
    </location>
</feature>
<dbReference type="EMBL" id="QFQS01000010">
    <property type="protein sequence ID" value="PZQ95054.1"/>
    <property type="molecule type" value="Genomic_DNA"/>
</dbReference>
<dbReference type="Proteomes" id="UP000248975">
    <property type="component" value="Unassembled WGS sequence"/>
</dbReference>
<evidence type="ECO:0000313" key="2">
    <source>
        <dbReference type="EMBL" id="PZQ95054.1"/>
    </source>
</evidence>
<accession>A0A2W5S4P5</accession>
<reference evidence="2 3" key="1">
    <citation type="submission" date="2017-08" db="EMBL/GenBank/DDBJ databases">
        <title>Infants hospitalized years apart are colonized by the same room-sourced microbial strains.</title>
        <authorList>
            <person name="Brooks B."/>
            <person name="Olm M.R."/>
            <person name="Firek B.A."/>
            <person name="Baker R."/>
            <person name="Thomas B.C."/>
            <person name="Morowitz M.J."/>
            <person name="Banfield J.F."/>
        </authorList>
    </citation>
    <scope>NUCLEOTIDE SEQUENCE [LARGE SCALE GENOMIC DNA]</scope>
    <source>
        <strain evidence="2">S2_003_000_R2_11</strain>
    </source>
</reference>
<dbReference type="AlphaFoldDB" id="A0A2W5S4P5"/>